<keyword evidence="4" id="KW-1185">Reference proteome</keyword>
<dbReference type="EMBL" id="RWKA01000001">
    <property type="protein sequence ID" value="TGB47372.1"/>
    <property type="molecule type" value="Genomic_DNA"/>
</dbReference>
<reference evidence="3 4" key="1">
    <citation type="submission" date="2018-12" db="EMBL/GenBank/DDBJ databases">
        <title>Draft genome sequences of Mycolicibacterium peregrinum isolated from a pig with lymphadenitis and from soil on the same Japanese pig farm.</title>
        <authorList>
            <person name="Komatsu T."/>
            <person name="Ohya K."/>
            <person name="Sawai K."/>
            <person name="Odoi J.O."/>
            <person name="Otsu K."/>
            <person name="Ota A."/>
            <person name="Ito T."/>
            <person name="Kawai M."/>
            <person name="Maruyama F."/>
        </authorList>
    </citation>
    <scope>NUCLEOTIDE SEQUENCE [LARGE SCALE GENOMIC DNA]</scope>
    <source>
        <strain evidence="3 4">138</strain>
    </source>
</reference>
<evidence type="ECO:0000256" key="1">
    <source>
        <dbReference type="SAM" id="MobiDB-lite"/>
    </source>
</evidence>
<feature type="region of interest" description="Disordered" evidence="1">
    <location>
        <begin position="198"/>
        <end position="217"/>
    </location>
</feature>
<evidence type="ECO:0000256" key="2">
    <source>
        <dbReference type="SAM" id="Phobius"/>
    </source>
</evidence>
<feature type="transmembrane region" description="Helical" evidence="2">
    <location>
        <begin position="163"/>
        <end position="181"/>
    </location>
</feature>
<protein>
    <submittedName>
        <fullName evidence="3">Uncharacterized protein</fullName>
    </submittedName>
</protein>
<dbReference type="RefSeq" id="WP_135358697.1">
    <property type="nucleotide sequence ID" value="NZ_JBLVUM010000002.1"/>
</dbReference>
<feature type="compositionally biased region" description="Low complexity" evidence="1">
    <location>
        <begin position="30"/>
        <end position="46"/>
    </location>
</feature>
<dbReference type="AlphaFoldDB" id="A0A4Z0HZV0"/>
<evidence type="ECO:0000313" key="4">
    <source>
        <dbReference type="Proteomes" id="UP000297792"/>
    </source>
</evidence>
<sequence>MTFPNSPFGQGFPDQAGHQPPYTQQPGFPPVLGQQPGYPGQQPQAQTSGEPSGVTGTIAAVLAALGALAGAAVGTGQFFNWMLSTGLHNLSSSTYVVEIVATVITFTSGLVLLAGSILLFQRKLIGRIVVVIGCSLALLSGLGLFVAVDAFQDDYPGAPDASPLSLVSLVFPIATIVLTLVPSTTAWIRAKQNPVAPQPYPQNPATPQTYPQYPGWS</sequence>
<feature type="transmembrane region" description="Helical" evidence="2">
    <location>
        <begin position="128"/>
        <end position="151"/>
    </location>
</feature>
<proteinExistence type="predicted"/>
<feature type="transmembrane region" description="Helical" evidence="2">
    <location>
        <begin position="58"/>
        <end position="79"/>
    </location>
</feature>
<comment type="caution">
    <text evidence="3">The sequence shown here is derived from an EMBL/GenBank/DDBJ whole genome shotgun (WGS) entry which is preliminary data.</text>
</comment>
<dbReference type="Proteomes" id="UP000297792">
    <property type="component" value="Unassembled WGS sequence"/>
</dbReference>
<accession>A0A4Z0HZV0</accession>
<name>A0A4Z0HZV0_MYCPR</name>
<evidence type="ECO:0000313" key="3">
    <source>
        <dbReference type="EMBL" id="TGB47372.1"/>
    </source>
</evidence>
<feature type="region of interest" description="Disordered" evidence="1">
    <location>
        <begin position="1"/>
        <end position="52"/>
    </location>
</feature>
<keyword evidence="2" id="KW-0472">Membrane</keyword>
<organism evidence="3 4">
    <name type="scientific">Mycolicibacterium peregrinum</name>
    <name type="common">Mycobacterium peregrinum</name>
    <dbReference type="NCBI Taxonomy" id="43304"/>
    <lineage>
        <taxon>Bacteria</taxon>
        <taxon>Bacillati</taxon>
        <taxon>Actinomycetota</taxon>
        <taxon>Actinomycetes</taxon>
        <taxon>Mycobacteriales</taxon>
        <taxon>Mycobacteriaceae</taxon>
        <taxon>Mycolicibacterium</taxon>
    </lineage>
</organism>
<keyword evidence="2" id="KW-0812">Transmembrane</keyword>
<feature type="transmembrane region" description="Helical" evidence="2">
    <location>
        <begin position="99"/>
        <end position="121"/>
    </location>
</feature>
<gene>
    <name evidence="3" type="ORF">EJD98_00065</name>
</gene>
<keyword evidence="2" id="KW-1133">Transmembrane helix</keyword>